<evidence type="ECO:0000259" key="7">
    <source>
        <dbReference type="Pfam" id="PF05140"/>
    </source>
</evidence>
<dbReference type="PANTHER" id="PTHR31566">
    <property type="entry name" value="CYTOCHROME C BIOGENESIS PROTEIN CCS1, CHLOROPLASTIC"/>
    <property type="match status" value="1"/>
</dbReference>
<organism evidence="8 9">
    <name type="scientific">Geomobilimonas luticola</name>
    <dbReference type="NCBI Taxonomy" id="1114878"/>
    <lineage>
        <taxon>Bacteria</taxon>
        <taxon>Pseudomonadati</taxon>
        <taxon>Thermodesulfobacteriota</taxon>
        <taxon>Desulfuromonadia</taxon>
        <taxon>Geobacterales</taxon>
        <taxon>Geobacteraceae</taxon>
        <taxon>Geomobilimonas</taxon>
    </lineage>
</organism>
<comment type="subcellular location">
    <subcellularLocation>
        <location evidence="1">Membrane</location>
        <topology evidence="1">Multi-pass membrane protein</topology>
    </subcellularLocation>
</comment>
<name>A0ABS5S9J0_9BACT</name>
<keyword evidence="5 6" id="KW-0472">Membrane</keyword>
<keyword evidence="4 6" id="KW-1133">Transmembrane helix</keyword>
<evidence type="ECO:0000313" key="9">
    <source>
        <dbReference type="Proteomes" id="UP000756860"/>
    </source>
</evidence>
<reference evidence="8 9" key="1">
    <citation type="submission" date="2021-05" db="EMBL/GenBank/DDBJ databases">
        <title>The draft genome of Geobacter luticola JCM 17780.</title>
        <authorList>
            <person name="Xu Z."/>
            <person name="Masuda Y."/>
            <person name="Itoh H."/>
            <person name="Senoo K."/>
        </authorList>
    </citation>
    <scope>NUCLEOTIDE SEQUENCE [LARGE SCALE GENOMIC DNA]</scope>
    <source>
        <strain evidence="8 9">JCM 17780</strain>
    </source>
</reference>
<dbReference type="Pfam" id="PF05140">
    <property type="entry name" value="ResB"/>
    <property type="match status" value="1"/>
</dbReference>
<evidence type="ECO:0000256" key="2">
    <source>
        <dbReference type="ARBA" id="ARBA00022692"/>
    </source>
</evidence>
<keyword evidence="2 6" id="KW-0812">Transmembrane</keyword>
<evidence type="ECO:0000313" key="8">
    <source>
        <dbReference type="EMBL" id="MBT0652045.1"/>
    </source>
</evidence>
<evidence type="ECO:0000256" key="1">
    <source>
        <dbReference type="ARBA" id="ARBA00004141"/>
    </source>
</evidence>
<dbReference type="InterPro" id="IPR023494">
    <property type="entry name" value="Cyt_c_bgen_Ccs1/CcsB/ResB"/>
</dbReference>
<feature type="transmembrane region" description="Helical" evidence="6">
    <location>
        <begin position="54"/>
        <end position="74"/>
    </location>
</feature>
<comment type="caution">
    <text evidence="8">The sequence shown here is derived from an EMBL/GenBank/DDBJ whole genome shotgun (WGS) entry which is preliminary data.</text>
</comment>
<evidence type="ECO:0000256" key="5">
    <source>
        <dbReference type="ARBA" id="ARBA00023136"/>
    </source>
</evidence>
<dbReference type="Proteomes" id="UP000756860">
    <property type="component" value="Unassembled WGS sequence"/>
</dbReference>
<proteinExistence type="predicted"/>
<evidence type="ECO:0000256" key="6">
    <source>
        <dbReference type="SAM" id="Phobius"/>
    </source>
</evidence>
<gene>
    <name evidence="8" type="ORF">KI810_03190</name>
</gene>
<feature type="domain" description="ResB-like" evidence="7">
    <location>
        <begin position="2"/>
        <end position="424"/>
    </location>
</feature>
<feature type="transmembrane region" description="Helical" evidence="6">
    <location>
        <begin position="371"/>
        <end position="389"/>
    </location>
</feature>
<protein>
    <submittedName>
        <fullName evidence="8">Cytochrome c biogenesis protein ResB</fullName>
    </submittedName>
</protein>
<evidence type="ECO:0000256" key="3">
    <source>
        <dbReference type="ARBA" id="ARBA00022748"/>
    </source>
</evidence>
<sequence length="443" mass="49600">MIWLIGGLGSVSLLGLWVPQRSVVPPGVYREWQMSSPMLVAFLESLGLTEIYASPFTLTIWGTFFLYLALVAWWRWPAVRDSIHPSSDNYADPESVNHYPHKTSLMLRGPSSQERITAALAQQGYTVCPAAQGFYAIKNRFAPAASLMFYLSIFLLLLGVVLTVYARFTGIVELAEGEVFKGEIAQYVSRSVPPKIGELPQSAFLVEQILPTIAGQIATDVAVTLQDDFGKHHTLRTNQPYVAADGTSFMYSDFGVAPLMVIYDPTGREVDGAYVKLKVLQGKQDHFSLAGYQFDVTFFPDHVVKEGKDSSISQEFHNPVFRIQVFRYNRQVANGLVRPGGVLPFDSHLLVMQEMPLWVTLSVVKGRGMPFLYAGFAIAIVALTFRLLCYRREVVGKLVSEAEGQRLFLAGRAEFFRVLAEKEFQLRLFPTLLAKLEEQEHEP</sequence>
<keyword evidence="9" id="KW-1185">Reference proteome</keyword>
<evidence type="ECO:0000256" key="4">
    <source>
        <dbReference type="ARBA" id="ARBA00022989"/>
    </source>
</evidence>
<accession>A0ABS5S9J0</accession>
<dbReference type="RefSeq" id="WP_214174016.1">
    <property type="nucleotide sequence ID" value="NZ_JAHCVK010000001.1"/>
</dbReference>
<dbReference type="InterPro" id="IPR007816">
    <property type="entry name" value="ResB-like_domain"/>
</dbReference>
<dbReference type="EMBL" id="JAHCVK010000001">
    <property type="protein sequence ID" value="MBT0652045.1"/>
    <property type="molecule type" value="Genomic_DNA"/>
</dbReference>
<feature type="transmembrane region" description="Helical" evidence="6">
    <location>
        <begin position="147"/>
        <end position="166"/>
    </location>
</feature>
<keyword evidence="3" id="KW-0201">Cytochrome c-type biogenesis</keyword>